<sequence>MFCLCALLLSTKAYAQYTPYFQNFDLSEYNAGNQNWGVSKAKDGKLYVANNKGLLEYDGLNWKLFTIPNKTTLRSVLAKDNKIYIGSYEEFGYFETDAKGKLNYTSLSQMLDGEQFLNEEFWQILAFEDTIIFRSFRNIYVYKAGKITKIRPSSTVISCEVVDGEVYVATLKDGIYKLEGSALVPFLDNAVLDGAKVVSIIKYAEGLLIATDLSGNFLYNGSSLKAWNAPINAILKKYQLNALSTQKSGNLVFGTIQNGIYITNSDGSIVFHINHENGLINNTILSQYIDEDNQLWVGLDNGLAHVDLKSKSAFFNDVTGKLGAVYDVIDYKGRIYIGSNTGLYYLSSDGKLIFIENSQGQVWSLKIVDGDLLCGHNNGTYLVEGDQIELISAFTGGWVIKKVPEINDTYIQGTYSGLVRLKKVKGEWEAKHLGKTTIPIRFLVFEDASTAWAAHAYKGLFKVKFSNTYDTITSIQNYENKGLSSTYNVRVHKIKNTICIKTNTGWQRYEPILDSIVPHDLLNKNFGKNSYIISDDEVNVLALKRGDLIHLKPFDTENSSTTLESSHIKDRLIVGYENVSQLDNTHFGLNLNDGFMRIDKNLPRSVYQVYKPSIDGISVNGAPIAIPNDTPIEIPNKNQSLLIELSSPKSHAHAFQYALTNVDPNHWYKIENGALELSNLGQGEYALAFRTVNESGTTSESTRLYITILPAWYRSNLGLLGFTLLAFLLILLFYVLHKRKILKEQLILKHQFEKDQEILLKDKTIENDKRIVELKNESLENELELKSKQLANTAMAIVKKNETLLELKDELLDHKSAFDNYYAYKKLIKKIDTSIGHEDEWAIFEHNSNQVHEAFFKQLVEKHPDLTPKDLKVCAYIKMDLSTKEIAPLLNISVRGVETQRYRLKQKLQLESEISLTDYLLNFK</sequence>
<protein>
    <submittedName>
        <fullName evidence="5">Transcriptional regulator</fullName>
    </submittedName>
</protein>
<dbReference type="InterPro" id="IPR013783">
    <property type="entry name" value="Ig-like_fold"/>
</dbReference>
<reference evidence="5 6" key="1">
    <citation type="submission" date="2019-08" db="EMBL/GenBank/DDBJ databases">
        <title>Genomes of Subsaximicrobium wynnwilliamsii strains.</title>
        <authorList>
            <person name="Bowman J.P."/>
        </authorList>
    </citation>
    <scope>NUCLEOTIDE SEQUENCE [LARGE SCALE GENOMIC DNA]</scope>
    <source>
        <strain evidence="5 6">2-80-2</strain>
    </source>
</reference>
<evidence type="ECO:0000256" key="2">
    <source>
        <dbReference type="SAM" id="Phobius"/>
    </source>
</evidence>
<keyword evidence="2" id="KW-0472">Membrane</keyword>
<dbReference type="Gene3D" id="2.60.40.10">
    <property type="entry name" value="Immunoglobulins"/>
    <property type="match status" value="1"/>
</dbReference>
<dbReference type="Pfam" id="PF00196">
    <property type="entry name" value="GerE"/>
    <property type="match status" value="1"/>
</dbReference>
<dbReference type="InterPro" id="IPR000792">
    <property type="entry name" value="Tscrpt_reg_LuxR_C"/>
</dbReference>
<feature type="signal peptide" evidence="3">
    <location>
        <begin position="1"/>
        <end position="15"/>
    </location>
</feature>
<keyword evidence="2" id="KW-1133">Transmembrane helix</keyword>
<dbReference type="SUPFAM" id="SSF50998">
    <property type="entry name" value="Quinoprotein alcohol dehydrogenase-like"/>
    <property type="match status" value="1"/>
</dbReference>
<dbReference type="GO" id="GO:0006355">
    <property type="term" value="P:regulation of DNA-templated transcription"/>
    <property type="evidence" value="ECO:0007669"/>
    <property type="project" value="InterPro"/>
</dbReference>
<feature type="transmembrane region" description="Helical" evidence="2">
    <location>
        <begin position="717"/>
        <end position="736"/>
    </location>
</feature>
<feature type="chain" id="PRO_5022964200" evidence="3">
    <location>
        <begin position="16"/>
        <end position="924"/>
    </location>
</feature>
<dbReference type="Proteomes" id="UP000321578">
    <property type="component" value="Unassembled WGS sequence"/>
</dbReference>
<dbReference type="OrthoDB" id="1090267at2"/>
<dbReference type="SUPFAM" id="SSF46894">
    <property type="entry name" value="C-terminal effector domain of the bipartite response regulators"/>
    <property type="match status" value="1"/>
</dbReference>
<feature type="domain" description="HTH luxR-type" evidence="4">
    <location>
        <begin position="863"/>
        <end position="920"/>
    </location>
</feature>
<feature type="coiled-coil region" evidence="1">
    <location>
        <begin position="762"/>
        <end position="796"/>
    </location>
</feature>
<organism evidence="5 6">
    <name type="scientific">Subsaximicrobium wynnwilliamsii</name>
    <dbReference type="NCBI Taxonomy" id="291179"/>
    <lineage>
        <taxon>Bacteria</taxon>
        <taxon>Pseudomonadati</taxon>
        <taxon>Bacteroidota</taxon>
        <taxon>Flavobacteriia</taxon>
        <taxon>Flavobacteriales</taxon>
        <taxon>Flavobacteriaceae</taxon>
        <taxon>Subsaximicrobium</taxon>
    </lineage>
</organism>
<name>A0A5C6ZAY7_9FLAO</name>
<dbReference type="InterPro" id="IPR036388">
    <property type="entry name" value="WH-like_DNA-bd_sf"/>
</dbReference>
<accession>A0A5C6ZAY7</accession>
<dbReference type="GO" id="GO:0003677">
    <property type="term" value="F:DNA binding"/>
    <property type="evidence" value="ECO:0007669"/>
    <property type="project" value="InterPro"/>
</dbReference>
<dbReference type="SMART" id="SM00421">
    <property type="entry name" value="HTH_LUXR"/>
    <property type="match status" value="1"/>
</dbReference>
<dbReference type="AlphaFoldDB" id="A0A5C6ZAY7"/>
<evidence type="ECO:0000313" key="5">
    <source>
        <dbReference type="EMBL" id="TXD87143.1"/>
    </source>
</evidence>
<dbReference type="EMBL" id="VORO01000029">
    <property type="protein sequence ID" value="TXD87143.1"/>
    <property type="molecule type" value="Genomic_DNA"/>
</dbReference>
<dbReference type="Gene3D" id="1.10.10.10">
    <property type="entry name" value="Winged helix-like DNA-binding domain superfamily/Winged helix DNA-binding domain"/>
    <property type="match status" value="1"/>
</dbReference>
<comment type="caution">
    <text evidence="5">The sequence shown here is derived from an EMBL/GenBank/DDBJ whole genome shotgun (WGS) entry which is preliminary data.</text>
</comment>
<evidence type="ECO:0000259" key="4">
    <source>
        <dbReference type="SMART" id="SM00421"/>
    </source>
</evidence>
<dbReference type="InterPro" id="IPR015943">
    <property type="entry name" value="WD40/YVTN_repeat-like_dom_sf"/>
</dbReference>
<evidence type="ECO:0000256" key="1">
    <source>
        <dbReference type="SAM" id="Coils"/>
    </source>
</evidence>
<keyword evidence="3" id="KW-0732">Signal</keyword>
<proteinExistence type="predicted"/>
<keyword evidence="6" id="KW-1185">Reference proteome</keyword>
<evidence type="ECO:0000256" key="3">
    <source>
        <dbReference type="SAM" id="SignalP"/>
    </source>
</evidence>
<gene>
    <name evidence="5" type="ORF">ESY86_18110</name>
</gene>
<keyword evidence="1" id="KW-0175">Coiled coil</keyword>
<dbReference type="InterPro" id="IPR011047">
    <property type="entry name" value="Quinoprotein_ADH-like_sf"/>
</dbReference>
<evidence type="ECO:0000313" key="6">
    <source>
        <dbReference type="Proteomes" id="UP000321578"/>
    </source>
</evidence>
<dbReference type="Gene3D" id="2.130.10.10">
    <property type="entry name" value="YVTN repeat-like/Quinoprotein amine dehydrogenase"/>
    <property type="match status" value="2"/>
</dbReference>
<keyword evidence="2" id="KW-0812">Transmembrane</keyword>
<dbReference type="InterPro" id="IPR016032">
    <property type="entry name" value="Sig_transdc_resp-reg_C-effctor"/>
</dbReference>